<dbReference type="GO" id="GO:0043043">
    <property type="term" value="P:peptide biosynthetic process"/>
    <property type="evidence" value="ECO:0007669"/>
    <property type="project" value="InterPro"/>
</dbReference>
<dbReference type="AlphaFoldDB" id="A0A478FUI8"/>
<dbReference type="Pfam" id="PF08207">
    <property type="entry name" value="EFP_N"/>
    <property type="match status" value="1"/>
</dbReference>
<feature type="domain" description="Translation elongation factor P/YeiP central" evidence="4">
    <location>
        <begin position="69"/>
        <end position="123"/>
    </location>
</feature>
<keyword evidence="5" id="KW-0648">Protein biosynthesis</keyword>
<dbReference type="InterPro" id="IPR015365">
    <property type="entry name" value="Elong-fact-P_C"/>
</dbReference>
<reference evidence="5 6" key="1">
    <citation type="submission" date="2019-01" db="EMBL/GenBank/DDBJ databases">
        <title>Draft genome sequences of Candidatus Mycoplasma haemohominis SWG34-3 identified from a patient with pyrexia, anemia and liver dysfunction.</title>
        <authorList>
            <person name="Sekizuka T."/>
            <person name="Hattori N."/>
            <person name="Katano H."/>
            <person name="Takuma T."/>
            <person name="Ito T."/>
            <person name="Arai N."/>
            <person name="Yanai R."/>
            <person name="Ishii S."/>
            <person name="Miura Y."/>
            <person name="Tokunaga T."/>
            <person name="Watanabe H."/>
            <person name="Nomura N."/>
            <person name="Eguchi J."/>
            <person name="Arai T."/>
            <person name="Hasegawa H."/>
            <person name="Nakamaki T."/>
            <person name="Wakita T."/>
            <person name="Niki Y."/>
            <person name="Kuroda M."/>
        </authorList>
    </citation>
    <scope>NUCLEOTIDE SEQUENCE [LARGE SCALE GENOMIC DNA]</scope>
    <source>
        <strain evidence="5">SWG34-3</strain>
    </source>
</reference>
<dbReference type="SUPFAM" id="SSF50104">
    <property type="entry name" value="Translation proteins SH3-like domain"/>
    <property type="match status" value="1"/>
</dbReference>
<dbReference type="InterPro" id="IPR013185">
    <property type="entry name" value="Transl_elong_KOW-like"/>
</dbReference>
<dbReference type="Gene3D" id="2.40.50.140">
    <property type="entry name" value="Nucleic acid-binding proteins"/>
    <property type="match status" value="2"/>
</dbReference>
<proteinExistence type="inferred from homology"/>
<protein>
    <submittedName>
        <fullName evidence="5">Elongation factor P</fullName>
    </submittedName>
</protein>
<dbReference type="Pfam" id="PF09285">
    <property type="entry name" value="Elong-fact-P_C"/>
    <property type="match status" value="1"/>
</dbReference>
<dbReference type="GO" id="GO:0005737">
    <property type="term" value="C:cytoplasm"/>
    <property type="evidence" value="ECO:0007669"/>
    <property type="project" value="InterPro"/>
</dbReference>
<dbReference type="InterPro" id="IPR014722">
    <property type="entry name" value="Rib_uL2_dom2"/>
</dbReference>
<dbReference type="InterPro" id="IPR013852">
    <property type="entry name" value="Transl_elong_P/YeiP_CS"/>
</dbReference>
<evidence type="ECO:0000256" key="2">
    <source>
        <dbReference type="ARBA" id="ARBA00025469"/>
    </source>
</evidence>
<evidence type="ECO:0000256" key="1">
    <source>
        <dbReference type="ARBA" id="ARBA00009479"/>
    </source>
</evidence>
<gene>
    <name evidence="5" type="primary">efp</name>
    <name evidence="5" type="ORF">MHSWG343_07660</name>
</gene>
<evidence type="ECO:0000259" key="3">
    <source>
        <dbReference type="SMART" id="SM00841"/>
    </source>
</evidence>
<dbReference type="Proteomes" id="UP000324831">
    <property type="component" value="Unassembled WGS sequence"/>
</dbReference>
<organism evidence="5 6">
    <name type="scientific">Candidatus Mycoplasma haematohominis</name>
    <dbReference type="NCBI Taxonomy" id="1494318"/>
    <lineage>
        <taxon>Bacteria</taxon>
        <taxon>Bacillati</taxon>
        <taxon>Mycoplasmatota</taxon>
        <taxon>Mollicutes</taxon>
        <taxon>Mycoplasmataceae</taxon>
        <taxon>Mycoplasma</taxon>
    </lineage>
</organism>
<dbReference type="Gene3D" id="2.30.30.30">
    <property type="match status" value="1"/>
</dbReference>
<evidence type="ECO:0000313" key="5">
    <source>
        <dbReference type="EMBL" id="GCE63765.1"/>
    </source>
</evidence>
<accession>A0A478FUI8</accession>
<dbReference type="EMBL" id="BIMN01000004">
    <property type="protein sequence ID" value="GCE63765.1"/>
    <property type="molecule type" value="Genomic_DNA"/>
</dbReference>
<dbReference type="InterPro" id="IPR008991">
    <property type="entry name" value="Translation_prot_SH3-like_sf"/>
</dbReference>
<dbReference type="PROSITE" id="PS01275">
    <property type="entry name" value="EFP"/>
    <property type="match status" value="1"/>
</dbReference>
<keyword evidence="5" id="KW-0251">Elongation factor</keyword>
<dbReference type="Pfam" id="PF01132">
    <property type="entry name" value="EFP"/>
    <property type="match status" value="1"/>
</dbReference>
<feature type="domain" description="Elongation factor P C-terminal" evidence="3">
    <location>
        <begin position="131"/>
        <end position="182"/>
    </location>
</feature>
<dbReference type="SMART" id="SM01185">
    <property type="entry name" value="EFP"/>
    <property type="match status" value="1"/>
</dbReference>
<dbReference type="InterPro" id="IPR012340">
    <property type="entry name" value="NA-bd_OB-fold"/>
</dbReference>
<dbReference type="PANTHER" id="PTHR30053:SF12">
    <property type="entry name" value="ELONGATION FACTOR P (EF-P) FAMILY PROTEIN"/>
    <property type="match status" value="1"/>
</dbReference>
<comment type="function">
    <text evidence="2">Involved in peptide bond synthesis. Stimulates efficient translation and peptide-bond synthesis on native or reconstituted 70S ribosomes in vitro. Probably functions indirectly by altering the affinity of the ribosome for aminoacyl-tRNA, thus increasing their reactivity as acceptors for peptidyl transferase.</text>
</comment>
<name>A0A478FUI8_9MOLU</name>
<dbReference type="GO" id="GO:0003746">
    <property type="term" value="F:translation elongation factor activity"/>
    <property type="evidence" value="ECO:0007669"/>
    <property type="project" value="UniProtKB-KW"/>
</dbReference>
<comment type="caution">
    <text evidence="5">The sequence shown here is derived from an EMBL/GenBank/DDBJ whole genome shotgun (WGS) entry which is preliminary data.</text>
</comment>
<dbReference type="PANTHER" id="PTHR30053">
    <property type="entry name" value="ELONGATION FACTOR P"/>
    <property type="match status" value="1"/>
</dbReference>
<evidence type="ECO:0000313" key="6">
    <source>
        <dbReference type="Proteomes" id="UP000324831"/>
    </source>
</evidence>
<dbReference type="InterPro" id="IPR001059">
    <property type="entry name" value="Transl_elong_P/YeiP_cen"/>
</dbReference>
<dbReference type="RefSeq" id="WP_216083214.1">
    <property type="nucleotide sequence ID" value="NZ_CACTIB010000020.1"/>
</dbReference>
<sequence length="182" mass="20691">MAEYIQAIDLRRGQTIIWKGELYLVLDHSFNKTAMRGGIVKCKVKCLKTKSITIEDFSGSKFEKAVIEKVEVIYSYEDNGILHFLDKDTYVDIEVNGDDFKEEMKYLEDGLEVILSMWDGEVLFINLPEIVTLTIDRFDDDLPATEQKKAITSTGLVVAVPKFCEVGEKISVSTSDGKYRSR</sequence>
<dbReference type="InterPro" id="IPR020599">
    <property type="entry name" value="Transl_elong_fac_P/YeiP"/>
</dbReference>
<comment type="similarity">
    <text evidence="1">Belongs to the elongation factor P family.</text>
</comment>
<evidence type="ECO:0000259" key="4">
    <source>
        <dbReference type="SMART" id="SM01185"/>
    </source>
</evidence>
<dbReference type="SUPFAM" id="SSF50249">
    <property type="entry name" value="Nucleic acid-binding proteins"/>
    <property type="match status" value="2"/>
</dbReference>
<dbReference type="SMART" id="SM00841">
    <property type="entry name" value="Elong-fact-P_C"/>
    <property type="match status" value="1"/>
</dbReference>
<dbReference type="PIRSF" id="PIRSF005901">
    <property type="entry name" value="EF-P"/>
    <property type="match status" value="1"/>
</dbReference>